<keyword evidence="16" id="KW-1185">Reference proteome</keyword>
<keyword evidence="8" id="KW-0378">Hydrolase</keyword>
<dbReference type="OrthoDB" id="9766909at2"/>
<evidence type="ECO:0000256" key="3">
    <source>
        <dbReference type="ARBA" id="ARBA00007739"/>
    </source>
</evidence>
<comment type="similarity">
    <text evidence="2">In the C-terminal section; belongs to the transpeptidase family.</text>
</comment>
<protein>
    <recommendedName>
        <fullName evidence="10">peptidoglycan glycosyltransferase</fullName>
        <ecNumber evidence="10">2.4.99.28</ecNumber>
    </recommendedName>
</protein>
<evidence type="ECO:0000256" key="7">
    <source>
        <dbReference type="ARBA" id="ARBA00022679"/>
    </source>
</evidence>
<reference evidence="15 16" key="1">
    <citation type="submission" date="2019-08" db="EMBL/GenBank/DDBJ databases">
        <title>Seonamhaeicola sediminis sp. nov., isolated from marine sediment.</title>
        <authorList>
            <person name="Cao W.R."/>
        </authorList>
    </citation>
    <scope>NUCLEOTIDE SEQUENCE [LARGE SCALE GENOMIC DNA]</scope>
    <source>
        <strain evidence="15 16">1505</strain>
    </source>
</reference>
<name>A0A5C7GIA7_9FLAO</name>
<proteinExistence type="inferred from homology"/>
<keyword evidence="7" id="KW-0808">Transferase</keyword>
<evidence type="ECO:0000256" key="2">
    <source>
        <dbReference type="ARBA" id="ARBA00007090"/>
    </source>
</evidence>
<dbReference type="PANTHER" id="PTHR32282:SF15">
    <property type="entry name" value="PENICILLIN-BINDING PROTEIN 1C"/>
    <property type="match status" value="1"/>
</dbReference>
<dbReference type="PANTHER" id="PTHR32282">
    <property type="entry name" value="BINDING PROTEIN TRANSPEPTIDASE, PUTATIVE-RELATED"/>
    <property type="match status" value="1"/>
</dbReference>
<organism evidence="15 16">
    <name type="scientific">Seonamhaeicola maritimus</name>
    <dbReference type="NCBI Taxonomy" id="2591822"/>
    <lineage>
        <taxon>Bacteria</taxon>
        <taxon>Pseudomonadati</taxon>
        <taxon>Bacteroidota</taxon>
        <taxon>Flavobacteriia</taxon>
        <taxon>Flavobacteriales</taxon>
        <taxon>Flavobacteriaceae</taxon>
    </lineage>
</organism>
<keyword evidence="4" id="KW-0121">Carboxypeptidase</keyword>
<evidence type="ECO:0000256" key="6">
    <source>
        <dbReference type="ARBA" id="ARBA00022676"/>
    </source>
</evidence>
<dbReference type="Pfam" id="PF00912">
    <property type="entry name" value="Transgly"/>
    <property type="match status" value="1"/>
</dbReference>
<dbReference type="InterPro" id="IPR012338">
    <property type="entry name" value="Beta-lactam/transpept-like"/>
</dbReference>
<dbReference type="GO" id="GO:0008658">
    <property type="term" value="F:penicillin binding"/>
    <property type="evidence" value="ECO:0007669"/>
    <property type="project" value="InterPro"/>
</dbReference>
<evidence type="ECO:0000256" key="9">
    <source>
        <dbReference type="ARBA" id="ARBA00023268"/>
    </source>
</evidence>
<dbReference type="GO" id="GO:0030288">
    <property type="term" value="C:outer membrane-bounded periplasmic space"/>
    <property type="evidence" value="ECO:0007669"/>
    <property type="project" value="TreeGrafter"/>
</dbReference>
<evidence type="ECO:0000256" key="11">
    <source>
        <dbReference type="ARBA" id="ARBA00049902"/>
    </source>
</evidence>
<comment type="catalytic activity">
    <reaction evidence="11">
        <text>[GlcNAc-(1-&gt;4)-Mur2Ac(oyl-L-Ala-gamma-D-Glu-L-Lys-D-Ala-D-Ala)](n)-di-trans,octa-cis-undecaprenyl diphosphate + beta-D-GlcNAc-(1-&gt;4)-Mur2Ac(oyl-L-Ala-gamma-D-Glu-L-Lys-D-Ala-D-Ala)-di-trans,octa-cis-undecaprenyl diphosphate = [GlcNAc-(1-&gt;4)-Mur2Ac(oyl-L-Ala-gamma-D-Glu-L-Lys-D-Ala-D-Ala)](n+1)-di-trans,octa-cis-undecaprenyl diphosphate + di-trans,octa-cis-undecaprenyl diphosphate + H(+)</text>
        <dbReference type="Rhea" id="RHEA:23708"/>
        <dbReference type="Rhea" id="RHEA-COMP:9602"/>
        <dbReference type="Rhea" id="RHEA-COMP:9603"/>
        <dbReference type="ChEBI" id="CHEBI:15378"/>
        <dbReference type="ChEBI" id="CHEBI:58405"/>
        <dbReference type="ChEBI" id="CHEBI:60033"/>
        <dbReference type="ChEBI" id="CHEBI:78435"/>
        <dbReference type="EC" id="2.4.99.28"/>
    </reaction>
</comment>
<dbReference type="Pfam" id="PF00905">
    <property type="entry name" value="Transpeptidase"/>
    <property type="match status" value="1"/>
</dbReference>
<dbReference type="GO" id="GO:0006508">
    <property type="term" value="P:proteolysis"/>
    <property type="evidence" value="ECO:0007669"/>
    <property type="project" value="UniProtKB-KW"/>
</dbReference>
<evidence type="ECO:0000256" key="10">
    <source>
        <dbReference type="ARBA" id="ARBA00044770"/>
    </source>
</evidence>
<dbReference type="InterPro" id="IPR023346">
    <property type="entry name" value="Lysozyme-like_dom_sf"/>
</dbReference>
<feature type="domain" description="Glycosyl transferase family 51" evidence="13">
    <location>
        <begin position="65"/>
        <end position="225"/>
    </location>
</feature>
<gene>
    <name evidence="15" type="primary">pbpC</name>
    <name evidence="15" type="ORF">FUA22_12240</name>
</gene>
<dbReference type="InterPro" id="IPR036950">
    <property type="entry name" value="PBP_transglycosylase"/>
</dbReference>
<keyword evidence="9" id="KW-0511">Multifunctional enzyme</keyword>
<keyword evidence="6" id="KW-0328">Glycosyltransferase</keyword>
<dbReference type="InterPro" id="IPR050396">
    <property type="entry name" value="Glycosyltr_51/Transpeptidase"/>
</dbReference>
<dbReference type="Proteomes" id="UP000321080">
    <property type="component" value="Unassembled WGS sequence"/>
</dbReference>
<comment type="similarity">
    <text evidence="3">In the N-terminal section; belongs to the glycosyltransferase 51 family.</text>
</comment>
<feature type="domain" description="Penicillin-binding protein transpeptidase" evidence="12">
    <location>
        <begin position="303"/>
        <end position="561"/>
    </location>
</feature>
<keyword evidence="5" id="KW-0645">Protease</keyword>
<dbReference type="Pfam" id="PF06832">
    <property type="entry name" value="BiPBP_C"/>
    <property type="match status" value="1"/>
</dbReference>
<dbReference type="InterPro" id="IPR001264">
    <property type="entry name" value="Glyco_trans_51"/>
</dbReference>
<evidence type="ECO:0000256" key="5">
    <source>
        <dbReference type="ARBA" id="ARBA00022670"/>
    </source>
</evidence>
<accession>A0A5C7GIA7</accession>
<evidence type="ECO:0000259" key="13">
    <source>
        <dbReference type="Pfam" id="PF00912"/>
    </source>
</evidence>
<evidence type="ECO:0000313" key="16">
    <source>
        <dbReference type="Proteomes" id="UP000321080"/>
    </source>
</evidence>
<sequence length="786" mass="89315">MKVSKVIGYMKKRKVKFIVLSLVIIAYYFCLPKQLFKDSTSTVITGSNNELIGAKIADDGQWRFPHNDSIPKKFKTCIVQFEDEYFYKHPGFNPISIFKALKENISTRTVKRGGSTLTQQVIRLSRKGKSRTYFEKLKELILATRLEFRYSKEAILAYYSSNAPFGGNVVGLDAASWRYFNRSATNLSWAESATLAVLPNAPSLIYPGKNEKKLLNKRNRLLEKLMQNAIIDSLTYDLSIAELLPQKPYPLPKMAPHLLQKISKNNKGKSIETTIDISLQTQVNTIVRQHHSLLSQNEIHNAAVLVLDIKTRQVLAYVGNTPTSKKHQKDVDIIDKPRSTGSILKPFLYAAMLDAGDLLPNTLVADVPSQFGSYNPENYNKTYDGAIPASKALSRSLNVPSVRMLQEFGLDRFHHYLKELNLKDLKYNANHYGLSLILGGAESNLWDLCKSYAALSSTLNHFSETSSEYYSNEFCEPTLLASEMIDFGELQSEKTLFDAASIYLTYESLKEVNRPEGNENWEFFDNSKQIAWKTGTSFGFRDAWAIGTTKDYVVGVWVGNADGEGRPGLVGVETAAPILFDVFDLLPKKSNWFSIPFDEMQKVAICKKSGHRASQNCDETENRFVQISGLKTKPCPYHILIHTDRNETYQVNTSCEDAGNIKHKSWFVLPPLMAYYYKTKNPFYKALPKFRNDCLGDDIISMEFIYPKENNRIFLPKDFNANTNEMILKMAHSKPESTLFWYMDNTFIGSTKDIHELAVLPKHGKHIITAVDEFGNEAKRYFEVSR</sequence>
<dbReference type="InterPro" id="IPR009647">
    <property type="entry name" value="PBP_C"/>
</dbReference>
<evidence type="ECO:0000256" key="8">
    <source>
        <dbReference type="ARBA" id="ARBA00022801"/>
    </source>
</evidence>
<evidence type="ECO:0000259" key="14">
    <source>
        <dbReference type="Pfam" id="PF06832"/>
    </source>
</evidence>
<dbReference type="SUPFAM" id="SSF53955">
    <property type="entry name" value="Lysozyme-like"/>
    <property type="match status" value="1"/>
</dbReference>
<feature type="domain" description="Penicillin-binding C-terminal" evidence="14">
    <location>
        <begin position="700"/>
        <end position="779"/>
    </location>
</feature>
<dbReference type="EMBL" id="VRKQ01000010">
    <property type="protein sequence ID" value="TXG37550.1"/>
    <property type="molecule type" value="Genomic_DNA"/>
</dbReference>
<dbReference type="SUPFAM" id="SSF56601">
    <property type="entry name" value="beta-lactamase/transpeptidase-like"/>
    <property type="match status" value="1"/>
</dbReference>
<dbReference type="InterPro" id="IPR001460">
    <property type="entry name" value="PCN-bd_Tpept"/>
</dbReference>
<evidence type="ECO:0000256" key="1">
    <source>
        <dbReference type="ARBA" id="ARBA00004752"/>
    </source>
</evidence>
<dbReference type="GO" id="GO:0008955">
    <property type="term" value="F:peptidoglycan glycosyltransferase activity"/>
    <property type="evidence" value="ECO:0007669"/>
    <property type="project" value="UniProtKB-EC"/>
</dbReference>
<evidence type="ECO:0000313" key="15">
    <source>
        <dbReference type="EMBL" id="TXG37550.1"/>
    </source>
</evidence>
<evidence type="ECO:0000256" key="4">
    <source>
        <dbReference type="ARBA" id="ARBA00022645"/>
    </source>
</evidence>
<evidence type="ECO:0000259" key="12">
    <source>
        <dbReference type="Pfam" id="PF00905"/>
    </source>
</evidence>
<dbReference type="EC" id="2.4.99.28" evidence="10"/>
<dbReference type="AlphaFoldDB" id="A0A5C7GIA7"/>
<comment type="caution">
    <text evidence="15">The sequence shown here is derived from an EMBL/GenBank/DDBJ whole genome shotgun (WGS) entry which is preliminary data.</text>
</comment>
<dbReference type="Gene3D" id="1.10.3810.10">
    <property type="entry name" value="Biosynthetic peptidoglycan transglycosylase-like"/>
    <property type="match status" value="1"/>
</dbReference>
<dbReference type="NCBIfam" id="TIGR02073">
    <property type="entry name" value="PBP_1c"/>
    <property type="match status" value="1"/>
</dbReference>
<comment type="pathway">
    <text evidence="1">Cell wall biogenesis; peptidoglycan biosynthesis.</text>
</comment>
<dbReference type="Gene3D" id="3.40.710.10">
    <property type="entry name" value="DD-peptidase/beta-lactamase superfamily"/>
    <property type="match status" value="1"/>
</dbReference>
<dbReference type="GO" id="GO:0009252">
    <property type="term" value="P:peptidoglycan biosynthetic process"/>
    <property type="evidence" value="ECO:0007669"/>
    <property type="project" value="InterPro"/>
</dbReference>
<dbReference type="InterPro" id="IPR011815">
    <property type="entry name" value="PBP_1c"/>
</dbReference>
<dbReference type="GO" id="GO:0004180">
    <property type="term" value="F:carboxypeptidase activity"/>
    <property type="evidence" value="ECO:0007669"/>
    <property type="project" value="UniProtKB-KW"/>
</dbReference>